<evidence type="ECO:0000256" key="4">
    <source>
        <dbReference type="PROSITE-ProRule" id="PRU00335"/>
    </source>
</evidence>
<reference evidence="7 8" key="1">
    <citation type="submission" date="2017-03" db="EMBL/GenBank/DDBJ databases">
        <title>Whole genome sequences of fourteen strains of Bradyrhizobium canariense and one strain of Bradyrhizobium japonicum isolated from Lupinus (Papilionoideae: Genisteae) species in Algeria.</title>
        <authorList>
            <person name="Crovadore J."/>
            <person name="Chekireb D."/>
            <person name="Brachmann A."/>
            <person name="Chablais R."/>
            <person name="Cochard B."/>
            <person name="Lefort F."/>
        </authorList>
    </citation>
    <scope>NUCLEOTIDE SEQUENCE [LARGE SCALE GENOMIC DNA]</scope>
    <source>
        <strain evidence="7 8">UBMA197</strain>
    </source>
</reference>
<dbReference type="InterPro" id="IPR050109">
    <property type="entry name" value="HTH-type_TetR-like_transc_reg"/>
</dbReference>
<sequence>MPERKSRTDKTTHAAARRTPLVPTQERSRERFDRILTAAAEILTEKGSDAFRMSDIVERTGIAFGSLYQYFPDKSTVIGTLAERCNVIGRECVQRDLAEMKKLSDLHAALCRITDGYDQMFREHPVMHRIWQATQADRSLQKIDEEDVAFLAGLLREALKRVAPKQPATALTSFSQLAMIQIAAAVRHAIALPPAEARRTLELFKRMLPKDLSALG</sequence>
<evidence type="ECO:0000313" key="7">
    <source>
        <dbReference type="EMBL" id="OSJ22373.1"/>
    </source>
</evidence>
<comment type="caution">
    <text evidence="7">The sequence shown here is derived from an EMBL/GenBank/DDBJ whole genome shotgun (WGS) entry which is preliminary data.</text>
</comment>
<feature type="compositionally biased region" description="Basic and acidic residues" evidence="5">
    <location>
        <begin position="1"/>
        <end position="12"/>
    </location>
</feature>
<dbReference type="InterPro" id="IPR001647">
    <property type="entry name" value="HTH_TetR"/>
</dbReference>
<dbReference type="GO" id="GO:0003700">
    <property type="term" value="F:DNA-binding transcription factor activity"/>
    <property type="evidence" value="ECO:0007669"/>
    <property type="project" value="TreeGrafter"/>
</dbReference>
<dbReference type="Pfam" id="PF17928">
    <property type="entry name" value="TetR_C_22"/>
    <property type="match status" value="1"/>
</dbReference>
<keyword evidence="3" id="KW-0804">Transcription</keyword>
<dbReference type="InterPro" id="IPR041674">
    <property type="entry name" value="TetR_C_22"/>
</dbReference>
<gene>
    <name evidence="7" type="ORF">BSZ19_46835</name>
</gene>
<evidence type="ECO:0000313" key="8">
    <source>
        <dbReference type="Proteomes" id="UP000193335"/>
    </source>
</evidence>
<dbReference type="PANTHER" id="PTHR30055:SF234">
    <property type="entry name" value="HTH-TYPE TRANSCRIPTIONAL REGULATOR BETI"/>
    <property type="match status" value="1"/>
</dbReference>
<feature type="domain" description="HTH tetR-type" evidence="6">
    <location>
        <begin position="29"/>
        <end position="89"/>
    </location>
</feature>
<feature type="DNA-binding region" description="H-T-H motif" evidence="4">
    <location>
        <begin position="52"/>
        <end position="71"/>
    </location>
</feature>
<dbReference type="PANTHER" id="PTHR30055">
    <property type="entry name" value="HTH-TYPE TRANSCRIPTIONAL REGULATOR RUTR"/>
    <property type="match status" value="1"/>
</dbReference>
<proteinExistence type="predicted"/>
<evidence type="ECO:0000259" key="6">
    <source>
        <dbReference type="PROSITE" id="PS50977"/>
    </source>
</evidence>
<dbReference type="GO" id="GO:0000976">
    <property type="term" value="F:transcription cis-regulatory region binding"/>
    <property type="evidence" value="ECO:0007669"/>
    <property type="project" value="TreeGrafter"/>
</dbReference>
<dbReference type="PROSITE" id="PS50977">
    <property type="entry name" value="HTH_TETR_2"/>
    <property type="match status" value="1"/>
</dbReference>
<dbReference type="InterPro" id="IPR009057">
    <property type="entry name" value="Homeodomain-like_sf"/>
</dbReference>
<dbReference type="PRINTS" id="PR00455">
    <property type="entry name" value="HTHTETR"/>
</dbReference>
<organism evidence="7 8">
    <name type="scientific">Bradyrhizobium japonicum</name>
    <dbReference type="NCBI Taxonomy" id="375"/>
    <lineage>
        <taxon>Bacteria</taxon>
        <taxon>Pseudomonadati</taxon>
        <taxon>Pseudomonadota</taxon>
        <taxon>Alphaproteobacteria</taxon>
        <taxon>Hyphomicrobiales</taxon>
        <taxon>Nitrobacteraceae</taxon>
        <taxon>Bradyrhizobium</taxon>
    </lineage>
</organism>
<accession>A0A1Y2JB06</accession>
<evidence type="ECO:0000256" key="1">
    <source>
        <dbReference type="ARBA" id="ARBA00023015"/>
    </source>
</evidence>
<keyword evidence="1" id="KW-0805">Transcription regulation</keyword>
<dbReference type="EMBL" id="NAFL01000286">
    <property type="protein sequence ID" value="OSJ22373.1"/>
    <property type="molecule type" value="Genomic_DNA"/>
</dbReference>
<dbReference type="SUPFAM" id="SSF46689">
    <property type="entry name" value="Homeodomain-like"/>
    <property type="match status" value="1"/>
</dbReference>
<dbReference type="Proteomes" id="UP000193335">
    <property type="component" value="Unassembled WGS sequence"/>
</dbReference>
<dbReference type="AlphaFoldDB" id="A0A1Y2JB06"/>
<feature type="region of interest" description="Disordered" evidence="5">
    <location>
        <begin position="1"/>
        <end position="27"/>
    </location>
</feature>
<dbReference type="RefSeq" id="WP_085405574.1">
    <property type="nucleotide sequence ID" value="NZ_NAFL01000286.1"/>
</dbReference>
<name>A0A1Y2JB06_BRAJP</name>
<dbReference type="Pfam" id="PF00440">
    <property type="entry name" value="TetR_N"/>
    <property type="match status" value="1"/>
</dbReference>
<evidence type="ECO:0000256" key="3">
    <source>
        <dbReference type="ARBA" id="ARBA00023163"/>
    </source>
</evidence>
<protein>
    <submittedName>
        <fullName evidence="7">TetR family transcriptional regulator</fullName>
    </submittedName>
</protein>
<evidence type="ECO:0000256" key="5">
    <source>
        <dbReference type="SAM" id="MobiDB-lite"/>
    </source>
</evidence>
<evidence type="ECO:0000256" key="2">
    <source>
        <dbReference type="ARBA" id="ARBA00023125"/>
    </source>
</evidence>
<keyword evidence="2 4" id="KW-0238">DNA-binding</keyword>
<dbReference type="Gene3D" id="1.10.357.10">
    <property type="entry name" value="Tetracycline Repressor, domain 2"/>
    <property type="match status" value="1"/>
</dbReference>